<dbReference type="CDD" id="cd17535">
    <property type="entry name" value="REC_NarL-like"/>
    <property type="match status" value="1"/>
</dbReference>
<dbReference type="Gene3D" id="3.40.50.2300">
    <property type="match status" value="1"/>
</dbReference>
<keyword evidence="4" id="KW-0804">Transcription</keyword>
<dbReference type="Pfam" id="PF00196">
    <property type="entry name" value="GerE"/>
    <property type="match status" value="1"/>
</dbReference>
<organism evidence="9 10">
    <name type="scientific">Azoarcus indigens</name>
    <dbReference type="NCBI Taxonomy" id="29545"/>
    <lineage>
        <taxon>Bacteria</taxon>
        <taxon>Pseudomonadati</taxon>
        <taxon>Pseudomonadota</taxon>
        <taxon>Betaproteobacteria</taxon>
        <taxon>Rhodocyclales</taxon>
        <taxon>Zoogloeaceae</taxon>
        <taxon>Azoarcus</taxon>
    </lineage>
</organism>
<dbReference type="InterPro" id="IPR001789">
    <property type="entry name" value="Sig_transdc_resp-reg_receiver"/>
</dbReference>
<evidence type="ECO:0000256" key="4">
    <source>
        <dbReference type="ARBA" id="ARBA00023163"/>
    </source>
</evidence>
<evidence type="ECO:0000256" key="5">
    <source>
        <dbReference type="PROSITE-ProRule" id="PRU00169"/>
    </source>
</evidence>
<dbReference type="PANTHER" id="PTHR43214">
    <property type="entry name" value="TWO-COMPONENT RESPONSE REGULATOR"/>
    <property type="match status" value="1"/>
</dbReference>
<evidence type="ECO:0000259" key="7">
    <source>
        <dbReference type="PROSITE" id="PS50043"/>
    </source>
</evidence>
<dbReference type="RefSeq" id="WP_133594915.1">
    <property type="nucleotide sequence ID" value="NZ_SNVV01000030.1"/>
</dbReference>
<dbReference type="InterPro" id="IPR039420">
    <property type="entry name" value="WalR-like"/>
</dbReference>
<dbReference type="InterPro" id="IPR011006">
    <property type="entry name" value="CheY-like_superfamily"/>
</dbReference>
<dbReference type="PANTHER" id="PTHR43214:SF41">
    <property type="entry name" value="NITRATE_NITRITE RESPONSE REGULATOR PROTEIN NARP"/>
    <property type="match status" value="1"/>
</dbReference>
<gene>
    <name evidence="9" type="ORF">C7389_13051</name>
</gene>
<dbReference type="OrthoDB" id="9816469at2"/>
<dbReference type="AlphaFoldDB" id="A0A4R6DL36"/>
<accession>A0A4R6DL36</accession>
<evidence type="ECO:0000259" key="8">
    <source>
        <dbReference type="PROSITE" id="PS50110"/>
    </source>
</evidence>
<reference evidence="9 10" key="1">
    <citation type="submission" date="2019-03" db="EMBL/GenBank/DDBJ databases">
        <title>Genomic Encyclopedia of Type Strains, Phase IV (KMG-IV): sequencing the most valuable type-strain genomes for metagenomic binning, comparative biology and taxonomic classification.</title>
        <authorList>
            <person name="Goeker M."/>
        </authorList>
    </citation>
    <scope>NUCLEOTIDE SEQUENCE [LARGE SCALE GENOMIC DNA]</scope>
    <source>
        <strain evidence="9 10">DSM 12121</strain>
    </source>
</reference>
<feature type="domain" description="HTH luxR-type" evidence="7">
    <location>
        <begin position="175"/>
        <end position="240"/>
    </location>
</feature>
<evidence type="ECO:0000256" key="1">
    <source>
        <dbReference type="ARBA" id="ARBA00022553"/>
    </source>
</evidence>
<dbReference type="SUPFAM" id="SSF52172">
    <property type="entry name" value="CheY-like"/>
    <property type="match status" value="1"/>
</dbReference>
<keyword evidence="3" id="KW-0238">DNA-binding</keyword>
<dbReference type="SMART" id="SM00448">
    <property type="entry name" value="REC"/>
    <property type="match status" value="1"/>
</dbReference>
<dbReference type="PROSITE" id="PS50043">
    <property type="entry name" value="HTH_LUXR_2"/>
    <property type="match status" value="1"/>
</dbReference>
<evidence type="ECO:0000313" key="9">
    <source>
        <dbReference type="EMBL" id="TDN45541.1"/>
    </source>
</evidence>
<protein>
    <submittedName>
        <fullName evidence="9">LuxR family two component transcriptional regulator</fullName>
    </submittedName>
</protein>
<keyword evidence="10" id="KW-1185">Reference proteome</keyword>
<name>A0A4R6DL36_9RHOO</name>
<proteinExistence type="predicted"/>
<dbReference type="PROSITE" id="PS50110">
    <property type="entry name" value="RESPONSE_REGULATORY"/>
    <property type="match status" value="1"/>
</dbReference>
<evidence type="ECO:0000256" key="2">
    <source>
        <dbReference type="ARBA" id="ARBA00023015"/>
    </source>
</evidence>
<dbReference type="SUPFAM" id="SSF46894">
    <property type="entry name" value="C-terminal effector domain of the bipartite response regulators"/>
    <property type="match status" value="1"/>
</dbReference>
<dbReference type="EMBL" id="SNVV01000030">
    <property type="protein sequence ID" value="TDN45541.1"/>
    <property type="molecule type" value="Genomic_DNA"/>
</dbReference>
<feature type="domain" description="Response regulatory" evidence="8">
    <location>
        <begin position="37"/>
        <end position="153"/>
    </location>
</feature>
<dbReference type="InterPro" id="IPR058245">
    <property type="entry name" value="NreC/VraR/RcsB-like_REC"/>
</dbReference>
<comment type="caution">
    <text evidence="9">The sequence shown here is derived from an EMBL/GenBank/DDBJ whole genome shotgun (WGS) entry which is preliminary data.</text>
</comment>
<evidence type="ECO:0000313" key="10">
    <source>
        <dbReference type="Proteomes" id="UP000295129"/>
    </source>
</evidence>
<dbReference type="Proteomes" id="UP000295129">
    <property type="component" value="Unassembled WGS sequence"/>
</dbReference>
<dbReference type="InterPro" id="IPR016032">
    <property type="entry name" value="Sig_transdc_resp-reg_C-effctor"/>
</dbReference>
<feature type="region of interest" description="Disordered" evidence="6">
    <location>
        <begin position="1"/>
        <end position="24"/>
    </location>
</feature>
<comment type="caution">
    <text evidence="5">Lacks conserved residue(s) required for the propagation of feature annotation.</text>
</comment>
<keyword evidence="2" id="KW-0805">Transcription regulation</keyword>
<evidence type="ECO:0000256" key="3">
    <source>
        <dbReference type="ARBA" id="ARBA00023125"/>
    </source>
</evidence>
<dbReference type="PRINTS" id="PR00038">
    <property type="entry name" value="HTHLUXR"/>
</dbReference>
<dbReference type="InterPro" id="IPR000792">
    <property type="entry name" value="Tscrpt_reg_LuxR_C"/>
</dbReference>
<dbReference type="GO" id="GO:0006355">
    <property type="term" value="P:regulation of DNA-templated transcription"/>
    <property type="evidence" value="ECO:0007669"/>
    <property type="project" value="InterPro"/>
</dbReference>
<dbReference type="Pfam" id="PF00072">
    <property type="entry name" value="Response_reg"/>
    <property type="match status" value="1"/>
</dbReference>
<sequence length="243" mass="26444">MKNQTSRDSTMLPASPPQAPRLPRHGTQIEAAPSFIRVLTADSHTIFRAALRALFDTTPDMAIVGEAGNGSEALKHARSTAAEVMLLATSLPDTPSADLLHQLGRHCPGLPCVVLCQNCEPGTVMRALKAGAYGYVSKEADPQVLFTAIRKAATGRRYIDPALLDTLRFDEKGEAHDPEQLLSRREYQVLKLFAEGHSPTRIAGLLNLSVKTVSTHKTRVLQKTGLSTTADLVRYAFRHKLVA</sequence>
<keyword evidence="1" id="KW-0597">Phosphoprotein</keyword>
<dbReference type="GO" id="GO:0003677">
    <property type="term" value="F:DNA binding"/>
    <property type="evidence" value="ECO:0007669"/>
    <property type="project" value="UniProtKB-KW"/>
</dbReference>
<dbReference type="SMART" id="SM00421">
    <property type="entry name" value="HTH_LUXR"/>
    <property type="match status" value="1"/>
</dbReference>
<dbReference type="GO" id="GO:0000160">
    <property type="term" value="P:phosphorelay signal transduction system"/>
    <property type="evidence" value="ECO:0007669"/>
    <property type="project" value="InterPro"/>
</dbReference>
<evidence type="ECO:0000256" key="6">
    <source>
        <dbReference type="SAM" id="MobiDB-lite"/>
    </source>
</evidence>
<dbReference type="CDD" id="cd06170">
    <property type="entry name" value="LuxR_C_like"/>
    <property type="match status" value="1"/>
</dbReference>